<name>A0ABD0LIF3_9CAEN</name>
<evidence type="ECO:0000313" key="1">
    <source>
        <dbReference type="EMBL" id="KAK7499006.1"/>
    </source>
</evidence>
<keyword evidence="2" id="KW-1185">Reference proteome</keyword>
<gene>
    <name evidence="1" type="ORF">BaRGS_00009815</name>
</gene>
<protein>
    <submittedName>
        <fullName evidence="1">Uncharacterized protein</fullName>
    </submittedName>
</protein>
<comment type="caution">
    <text evidence="1">The sequence shown here is derived from an EMBL/GenBank/DDBJ whole genome shotgun (WGS) entry which is preliminary data.</text>
</comment>
<organism evidence="1 2">
    <name type="scientific">Batillaria attramentaria</name>
    <dbReference type="NCBI Taxonomy" id="370345"/>
    <lineage>
        <taxon>Eukaryota</taxon>
        <taxon>Metazoa</taxon>
        <taxon>Spiralia</taxon>
        <taxon>Lophotrochozoa</taxon>
        <taxon>Mollusca</taxon>
        <taxon>Gastropoda</taxon>
        <taxon>Caenogastropoda</taxon>
        <taxon>Sorbeoconcha</taxon>
        <taxon>Cerithioidea</taxon>
        <taxon>Batillariidae</taxon>
        <taxon>Batillaria</taxon>
    </lineage>
</organism>
<dbReference type="AlphaFoldDB" id="A0ABD0LIF3"/>
<reference evidence="1 2" key="1">
    <citation type="journal article" date="2023" name="Sci. Data">
        <title>Genome assembly of the Korean intertidal mud-creeper Batillaria attramentaria.</title>
        <authorList>
            <person name="Patra A.K."/>
            <person name="Ho P.T."/>
            <person name="Jun S."/>
            <person name="Lee S.J."/>
            <person name="Kim Y."/>
            <person name="Won Y.J."/>
        </authorList>
    </citation>
    <scope>NUCLEOTIDE SEQUENCE [LARGE SCALE GENOMIC DNA]</scope>
    <source>
        <strain evidence="1">Wonlab-2016</strain>
    </source>
</reference>
<dbReference type="Proteomes" id="UP001519460">
    <property type="component" value="Unassembled WGS sequence"/>
</dbReference>
<accession>A0ABD0LIF3</accession>
<proteinExistence type="predicted"/>
<sequence length="91" mass="10393">MSTRFRQTCKHQRSLTTYLLSPIFTRFFTADPDCELRSGKLFPQQKTMPCLHVLDLWVSLGTVSDSAKRHKHDSESSSIYFVINAQPLSGT</sequence>
<dbReference type="EMBL" id="JACVVK020000047">
    <property type="protein sequence ID" value="KAK7499006.1"/>
    <property type="molecule type" value="Genomic_DNA"/>
</dbReference>
<evidence type="ECO:0000313" key="2">
    <source>
        <dbReference type="Proteomes" id="UP001519460"/>
    </source>
</evidence>